<organism evidence="2 3">
    <name type="scientific">Roseovarius pelagicus</name>
    <dbReference type="NCBI Taxonomy" id="2980108"/>
    <lineage>
        <taxon>Bacteria</taxon>
        <taxon>Pseudomonadati</taxon>
        <taxon>Pseudomonadota</taxon>
        <taxon>Alphaproteobacteria</taxon>
        <taxon>Rhodobacterales</taxon>
        <taxon>Roseobacteraceae</taxon>
        <taxon>Roseovarius</taxon>
    </lineage>
</organism>
<evidence type="ECO:0000313" key="3">
    <source>
        <dbReference type="Proteomes" id="UP001064087"/>
    </source>
</evidence>
<proteinExistence type="predicted"/>
<reference evidence="2" key="1">
    <citation type="submission" date="2022-10" db="EMBL/GenBank/DDBJ databases">
        <title>Roseovarius pelagicus sp. nov., isolated from Arctic seawater.</title>
        <authorList>
            <person name="Hong Y.W."/>
            <person name="Hwang C.Y."/>
        </authorList>
    </citation>
    <scope>NUCLEOTIDE SEQUENCE</scope>
    <source>
        <strain evidence="2">HL-MP18</strain>
    </source>
</reference>
<evidence type="ECO:0000256" key="1">
    <source>
        <dbReference type="SAM" id="SignalP"/>
    </source>
</evidence>
<feature type="signal peptide" evidence="1">
    <location>
        <begin position="1"/>
        <end position="24"/>
    </location>
</feature>
<keyword evidence="1" id="KW-0732">Signal</keyword>
<dbReference type="RefSeq" id="WP_263047154.1">
    <property type="nucleotide sequence ID" value="NZ_CP106738.1"/>
</dbReference>
<name>A0ABY6D7M6_9RHOB</name>
<gene>
    <name evidence="2" type="ORF">N7U68_13645</name>
</gene>
<feature type="chain" id="PRO_5046840508" description="Outer membrane protein beta-barrel domain-containing protein" evidence="1">
    <location>
        <begin position="25"/>
        <end position="263"/>
    </location>
</feature>
<dbReference type="EMBL" id="CP106738">
    <property type="protein sequence ID" value="UXX82142.1"/>
    <property type="molecule type" value="Genomic_DNA"/>
</dbReference>
<dbReference type="Proteomes" id="UP001064087">
    <property type="component" value="Chromosome"/>
</dbReference>
<evidence type="ECO:0008006" key="4">
    <source>
        <dbReference type="Google" id="ProtNLM"/>
    </source>
</evidence>
<protein>
    <recommendedName>
        <fullName evidence="4">Outer membrane protein beta-barrel domain-containing protein</fullName>
    </recommendedName>
</protein>
<accession>A0ABY6D7M6</accession>
<keyword evidence="3" id="KW-1185">Reference proteome</keyword>
<evidence type="ECO:0000313" key="2">
    <source>
        <dbReference type="EMBL" id="UXX82142.1"/>
    </source>
</evidence>
<sequence>MPSLKKTLINALAGTAMMASFAMADTQAKPNSAAITPAEPLSFSTQSSGVSSFVRGPSWMLLGLTFPSGDSGWDVLGSGGTPEGILHYNQFSGGRLEFGWEIAAAQAAASSSFFGGLTPYFVLGIMAQQNKVNYLVPTGGGFSPTGRGARTKLHGVYGGLNVLVLGDPIGQSSALSSSAASSLGFNGFGWMLFANAGYGQAKVDVPNFNFYRRADGAFFDVGTRFMFDFGLIQGGPGISWLYFDNGPIKIDQMLYSLDFLIPF</sequence>